<feature type="compositionally biased region" description="Basic and acidic residues" evidence="1">
    <location>
        <begin position="182"/>
        <end position="204"/>
    </location>
</feature>
<dbReference type="Proteomes" id="UP000289152">
    <property type="component" value="Unassembled WGS sequence"/>
</dbReference>
<evidence type="ECO:0000313" key="4">
    <source>
        <dbReference type="Proteomes" id="UP000289152"/>
    </source>
</evidence>
<reference evidence="3 4" key="1">
    <citation type="submission" date="2016-06" db="EMBL/GenBank/DDBJ databases">
        <title>Evolution of pathogenesis and genome organization in the Tremellales.</title>
        <authorList>
            <person name="Cuomo C."/>
            <person name="Litvintseva A."/>
            <person name="Heitman J."/>
            <person name="Chen Y."/>
            <person name="Sun S."/>
            <person name="Springer D."/>
            <person name="Dromer F."/>
            <person name="Young S."/>
            <person name="Zeng Q."/>
            <person name="Chapman S."/>
            <person name="Gujja S."/>
            <person name="Saif S."/>
            <person name="Birren B."/>
        </authorList>
    </citation>
    <scope>NUCLEOTIDE SEQUENCE [LARGE SCALE GENOMIC DNA]</scope>
    <source>
        <strain evidence="3 4">ATCC 28783</strain>
    </source>
</reference>
<dbReference type="VEuPathDB" id="FungiDB:TREMEDRAFT_66071"/>
<evidence type="ECO:0000256" key="2">
    <source>
        <dbReference type="SAM" id="Phobius"/>
    </source>
</evidence>
<dbReference type="EMBL" id="SDIL01000220">
    <property type="protein sequence ID" value="RXK34687.1"/>
    <property type="molecule type" value="Genomic_DNA"/>
</dbReference>
<keyword evidence="2" id="KW-0812">Transmembrane</keyword>
<keyword evidence="2" id="KW-1133">Transmembrane helix</keyword>
<protein>
    <submittedName>
        <fullName evidence="3">Uncharacterized protein</fullName>
    </submittedName>
</protein>
<evidence type="ECO:0000256" key="1">
    <source>
        <dbReference type="SAM" id="MobiDB-lite"/>
    </source>
</evidence>
<sequence length="276" mass="30354">MFSTTHPMNYTMQKEGGTREGCILAVVLSLNSLFLTPIMCMFPVSGESGTSLVLGPYDDSFNWTGHFAARWRQTPNDPAWSQWEEVTKTAIATLSSKWLSERRAKSKTVTPTPAKKGGSGLLSFLSSRPSRKHNLPSSDQHPSQVRLLDADEEPQEDHNNNDGESHEFSSILDEPDSPANTEPEKPKSENTEVEEKKEITKKEGLTANELDTVKDIFGRDLKKRDSQSGSIKVMLYLAYSENSVGTVRKAYLAAFDGGQSYQAARSSSGPSGGDTQ</sequence>
<keyword evidence="2" id="KW-0472">Membrane</keyword>
<dbReference type="InParanoid" id="A0A4Q1B9Q7"/>
<feature type="region of interest" description="Disordered" evidence="1">
    <location>
        <begin position="102"/>
        <end position="205"/>
    </location>
</feature>
<comment type="caution">
    <text evidence="3">The sequence shown here is derived from an EMBL/GenBank/DDBJ whole genome shotgun (WGS) entry which is preliminary data.</text>
</comment>
<evidence type="ECO:0000313" key="3">
    <source>
        <dbReference type="EMBL" id="RXK34687.1"/>
    </source>
</evidence>
<organism evidence="3 4">
    <name type="scientific">Tremella mesenterica</name>
    <name type="common">Jelly fungus</name>
    <dbReference type="NCBI Taxonomy" id="5217"/>
    <lineage>
        <taxon>Eukaryota</taxon>
        <taxon>Fungi</taxon>
        <taxon>Dikarya</taxon>
        <taxon>Basidiomycota</taxon>
        <taxon>Agaricomycotina</taxon>
        <taxon>Tremellomycetes</taxon>
        <taxon>Tremellales</taxon>
        <taxon>Tremellaceae</taxon>
        <taxon>Tremella</taxon>
    </lineage>
</organism>
<name>A0A4Q1B9Q7_TREME</name>
<keyword evidence="4" id="KW-1185">Reference proteome</keyword>
<dbReference type="AlphaFoldDB" id="A0A4Q1B9Q7"/>
<proteinExistence type="predicted"/>
<accession>A0A4Q1B9Q7</accession>
<feature type="compositionally biased region" description="Basic and acidic residues" evidence="1">
    <location>
        <begin position="156"/>
        <end position="167"/>
    </location>
</feature>
<gene>
    <name evidence="3" type="ORF">M231_08055</name>
</gene>
<feature type="transmembrane region" description="Helical" evidence="2">
    <location>
        <begin position="21"/>
        <end position="44"/>
    </location>
</feature>